<dbReference type="EMBL" id="AQPN01000012">
    <property type="protein sequence ID" value="EOR96486.1"/>
    <property type="molecule type" value="Genomic_DNA"/>
</dbReference>
<dbReference type="GO" id="GO:0005886">
    <property type="term" value="C:plasma membrane"/>
    <property type="evidence" value="ECO:0007669"/>
    <property type="project" value="UniProtKB-SubCell"/>
</dbReference>
<dbReference type="Pfam" id="PF01966">
    <property type="entry name" value="HD"/>
    <property type="match status" value="1"/>
</dbReference>
<dbReference type="InterPro" id="IPR006674">
    <property type="entry name" value="HD_domain"/>
</dbReference>
<organism evidence="13 14">
    <name type="scientific">Arcticibacter svalbardensis MN12-7</name>
    <dbReference type="NCBI Taxonomy" id="1150600"/>
    <lineage>
        <taxon>Bacteria</taxon>
        <taxon>Pseudomonadati</taxon>
        <taxon>Bacteroidota</taxon>
        <taxon>Sphingobacteriia</taxon>
        <taxon>Sphingobacteriales</taxon>
        <taxon>Sphingobacteriaceae</taxon>
        <taxon>Arcticibacter</taxon>
    </lineage>
</organism>
<dbReference type="GO" id="GO:0051607">
    <property type="term" value="P:defense response to virus"/>
    <property type="evidence" value="ECO:0007669"/>
    <property type="project" value="UniProtKB-KW"/>
</dbReference>
<dbReference type="Pfam" id="PF18967">
    <property type="entry name" value="PycTM"/>
    <property type="match status" value="1"/>
</dbReference>
<keyword evidence="8" id="KW-0175">Coiled coil</keyword>
<feature type="domain" description="HD" evidence="11">
    <location>
        <begin position="33"/>
        <end position="130"/>
    </location>
</feature>
<evidence type="ECO:0000256" key="9">
    <source>
        <dbReference type="SAM" id="MobiDB-lite"/>
    </source>
</evidence>
<feature type="region of interest" description="Disordered" evidence="9">
    <location>
        <begin position="245"/>
        <end position="264"/>
    </location>
</feature>
<accession>R9GXJ3</accession>
<dbReference type="PATRIC" id="fig|1150600.3.peg.381"/>
<dbReference type="eggNOG" id="COG1418">
    <property type="taxonomic scope" value="Bacteria"/>
</dbReference>
<keyword evidence="13" id="KW-0378">Hydrolase</keyword>
<proteinExistence type="predicted"/>
<dbReference type="GO" id="GO:0000166">
    <property type="term" value="F:nucleotide binding"/>
    <property type="evidence" value="ECO:0007669"/>
    <property type="project" value="UniProtKB-KW"/>
</dbReference>
<feature type="transmembrane region" description="Helical" evidence="10">
    <location>
        <begin position="414"/>
        <end position="437"/>
    </location>
</feature>
<evidence type="ECO:0000256" key="3">
    <source>
        <dbReference type="ARBA" id="ARBA00022692"/>
    </source>
</evidence>
<evidence type="ECO:0000313" key="13">
    <source>
        <dbReference type="EMBL" id="EOR96486.1"/>
    </source>
</evidence>
<reference evidence="13 14" key="1">
    <citation type="journal article" date="2013" name="Genome Announc.">
        <title>Draft Genome Sequence of Arcticibacter svalbardensis Strain MN12-7T, a Member of the Family Sphingobacteriaceae Isolated from an Arctic Soil Sample.</title>
        <authorList>
            <person name="Shivaji S."/>
            <person name="Ara S."/>
            <person name="Prasad S."/>
            <person name="Manasa B.P."/>
            <person name="Begum Z."/>
            <person name="Singh A."/>
            <person name="Kumar Pinnaka A."/>
        </authorList>
    </citation>
    <scope>NUCLEOTIDE SEQUENCE [LARGE SCALE GENOMIC DNA]</scope>
    <source>
        <strain evidence="13 14">MN12-7</strain>
    </source>
</reference>
<evidence type="ECO:0000256" key="10">
    <source>
        <dbReference type="SAM" id="Phobius"/>
    </source>
</evidence>
<dbReference type="OrthoDB" id="5728337at2"/>
<feature type="transmembrane region" description="Helical" evidence="10">
    <location>
        <begin position="317"/>
        <end position="340"/>
    </location>
</feature>
<dbReference type="Proteomes" id="UP000014174">
    <property type="component" value="Unassembled WGS sequence"/>
</dbReference>
<name>R9GXJ3_9SPHI</name>
<dbReference type="GO" id="GO:0016787">
    <property type="term" value="F:hydrolase activity"/>
    <property type="evidence" value="ECO:0007669"/>
    <property type="project" value="UniProtKB-KW"/>
</dbReference>
<evidence type="ECO:0000256" key="8">
    <source>
        <dbReference type="SAM" id="Coils"/>
    </source>
</evidence>
<dbReference type="InterPro" id="IPR043760">
    <property type="entry name" value="PycTM_dom"/>
</dbReference>
<evidence type="ECO:0000259" key="12">
    <source>
        <dbReference type="Pfam" id="PF18967"/>
    </source>
</evidence>
<keyword evidence="2" id="KW-1003">Cell membrane</keyword>
<dbReference type="SUPFAM" id="SSF109604">
    <property type="entry name" value="HD-domain/PDEase-like"/>
    <property type="match status" value="1"/>
</dbReference>
<evidence type="ECO:0000256" key="6">
    <source>
        <dbReference type="ARBA" id="ARBA00023118"/>
    </source>
</evidence>
<feature type="compositionally biased region" description="Basic and acidic residues" evidence="9">
    <location>
        <begin position="255"/>
        <end position="264"/>
    </location>
</feature>
<evidence type="ECO:0000256" key="1">
    <source>
        <dbReference type="ARBA" id="ARBA00004236"/>
    </source>
</evidence>
<comment type="subcellular location">
    <subcellularLocation>
        <location evidence="1">Cell membrane</location>
    </subcellularLocation>
</comment>
<dbReference type="Gene3D" id="1.10.3210.10">
    <property type="entry name" value="Hypothetical protein af1432"/>
    <property type="match status" value="1"/>
</dbReference>
<feature type="coiled-coil region" evidence="8">
    <location>
        <begin position="183"/>
        <end position="210"/>
    </location>
</feature>
<evidence type="ECO:0000256" key="4">
    <source>
        <dbReference type="ARBA" id="ARBA00022741"/>
    </source>
</evidence>
<evidence type="ECO:0000256" key="7">
    <source>
        <dbReference type="ARBA" id="ARBA00023136"/>
    </source>
</evidence>
<keyword evidence="7 10" id="KW-0472">Membrane</keyword>
<protein>
    <submittedName>
        <fullName evidence="13">Metal-dependent phosphohydrolase</fullName>
    </submittedName>
</protein>
<evidence type="ECO:0000259" key="11">
    <source>
        <dbReference type="Pfam" id="PF01966"/>
    </source>
</evidence>
<keyword evidence="4" id="KW-0547">Nucleotide-binding</keyword>
<dbReference type="STRING" id="1150600.ADIARSV_0389"/>
<keyword evidence="3 10" id="KW-0812">Transmembrane</keyword>
<keyword evidence="5 10" id="KW-1133">Transmembrane helix</keyword>
<dbReference type="RefSeq" id="WP_016193639.1">
    <property type="nucleotide sequence ID" value="NZ_AQPN01000012.1"/>
</dbReference>
<comment type="caution">
    <text evidence="13">The sequence shown here is derived from an EMBL/GenBank/DDBJ whole genome shotgun (WGS) entry which is preliminary data.</text>
</comment>
<dbReference type="CDD" id="cd00077">
    <property type="entry name" value="HDc"/>
    <property type="match status" value="1"/>
</dbReference>
<gene>
    <name evidence="13" type="ORF">ADIARSV_0389</name>
</gene>
<dbReference type="InterPro" id="IPR003607">
    <property type="entry name" value="HD/PDEase_dom"/>
</dbReference>
<sequence>MEYTALQKDASDYVSHYVRQHHIPELLFHNNAHNKDVIEAAKKIAQHYKLNDKDYFIVITAASFHDIGYYNGAAKDHEERSAEMAETFLSDKGVDEETIRFVKQCILATRMPQNPTNLLEKILCDADLFHLGTDDFSERNRLMRKEAELMGKGKTKGEWRRKTISLMEHHTYQTDYSRLLLNEKKQENLNKLIQKEKEGLKKDAKKEQDLQEEPVISNLPLPIDKTTEDSGNPIAKIPVEIGKSTSKYPLDTDNPVDKKDHEKRPDKGIETMFRITSGNNQRLSDMADNKAQILITVNSIILSAVITLLLRKLENNVNLIVPTFILLSISLSTMVIAILATRPAVPSGIFKPEDLQKKKVNLLFFGNFYKMSLESYTDGMNQVMNDREFLYGTLIRDVYSQGVVLGRKYLLLRLAYNIFMFGLVTSVLAFIIAIIIYA</sequence>
<dbReference type="AlphaFoldDB" id="R9GXJ3"/>
<feature type="domain" description="Pycsar effector protein" evidence="12">
    <location>
        <begin position="272"/>
        <end position="432"/>
    </location>
</feature>
<feature type="transmembrane region" description="Helical" evidence="10">
    <location>
        <begin position="291"/>
        <end position="310"/>
    </location>
</feature>
<keyword evidence="14" id="KW-1185">Reference proteome</keyword>
<evidence type="ECO:0000256" key="5">
    <source>
        <dbReference type="ARBA" id="ARBA00022989"/>
    </source>
</evidence>
<evidence type="ECO:0000256" key="2">
    <source>
        <dbReference type="ARBA" id="ARBA00022475"/>
    </source>
</evidence>
<evidence type="ECO:0000313" key="14">
    <source>
        <dbReference type="Proteomes" id="UP000014174"/>
    </source>
</evidence>
<keyword evidence="6" id="KW-0051">Antiviral defense</keyword>